<sequence length="133" mass="15177">MKHAMLHYQPAPQDCSFCGGFPEEIENKYTDRNCTQALKALEKHVEQHFITLALMLVPIDIEYQQDDEYNAEGSEAQRDNRSELDLDGIGVVHELKCSNDACDCKNDATDSRLDWSTLDDDSSYKDNVDIQDE</sequence>
<dbReference type="OrthoDB" id="20872at2759"/>
<dbReference type="AlphaFoldDB" id="A0A2K0T621"/>
<dbReference type="Proteomes" id="UP000236546">
    <property type="component" value="Unassembled WGS sequence"/>
</dbReference>
<reference evidence="1 2" key="1">
    <citation type="submission" date="2017-02" db="EMBL/GenBank/DDBJ databases">
        <title>Genomes of Trichoderma spp. with biocontrol activity.</title>
        <authorList>
            <person name="Gardiner D."/>
            <person name="Kazan K."/>
            <person name="Vos C."/>
            <person name="Harvey P."/>
        </authorList>
    </citation>
    <scope>NUCLEOTIDE SEQUENCE [LARGE SCALE GENOMIC DNA]</scope>
    <source>
        <strain evidence="1 2">A5MH</strain>
    </source>
</reference>
<evidence type="ECO:0000313" key="1">
    <source>
        <dbReference type="EMBL" id="PNP40966.1"/>
    </source>
</evidence>
<evidence type="ECO:0000313" key="2">
    <source>
        <dbReference type="Proteomes" id="UP000236546"/>
    </source>
</evidence>
<organism evidence="1 2">
    <name type="scientific">Trichoderma gamsii</name>
    <dbReference type="NCBI Taxonomy" id="398673"/>
    <lineage>
        <taxon>Eukaryota</taxon>
        <taxon>Fungi</taxon>
        <taxon>Dikarya</taxon>
        <taxon>Ascomycota</taxon>
        <taxon>Pezizomycotina</taxon>
        <taxon>Sordariomycetes</taxon>
        <taxon>Hypocreomycetidae</taxon>
        <taxon>Hypocreales</taxon>
        <taxon>Hypocreaceae</taxon>
        <taxon>Trichoderma</taxon>
    </lineage>
</organism>
<accession>A0A2K0T621</accession>
<gene>
    <name evidence="1" type="ORF">TGAMA5MH_06832</name>
</gene>
<dbReference type="EMBL" id="MTYH01000059">
    <property type="protein sequence ID" value="PNP40966.1"/>
    <property type="molecule type" value="Genomic_DNA"/>
</dbReference>
<name>A0A2K0T621_9HYPO</name>
<proteinExistence type="predicted"/>
<protein>
    <submittedName>
        <fullName evidence="1">Uncharacterized protein</fullName>
    </submittedName>
</protein>
<comment type="caution">
    <text evidence="1">The sequence shown here is derived from an EMBL/GenBank/DDBJ whole genome shotgun (WGS) entry which is preliminary data.</text>
</comment>